<evidence type="ECO:0000313" key="2">
    <source>
        <dbReference type="Proteomes" id="UP000813462"/>
    </source>
</evidence>
<proteinExistence type="predicted"/>
<sequence length="133" mass="15335">MLWRRAGSIRCTERKRLKLIKLKREVENIIKQISATHYQNVRTGSELVLEAYCLNADKTLLEVALPEIQVKVKLDLLHVIGLLSELADSKQNREILMVDHERVLKMLEGIKSNEEKLENTVTRHKLILKANGV</sequence>
<protein>
    <submittedName>
        <fullName evidence="1">Uncharacterized protein</fullName>
    </submittedName>
</protein>
<organism evidence="1 2">
    <name type="scientific">Ziziphus jujuba var. spinosa</name>
    <dbReference type="NCBI Taxonomy" id="714518"/>
    <lineage>
        <taxon>Eukaryota</taxon>
        <taxon>Viridiplantae</taxon>
        <taxon>Streptophyta</taxon>
        <taxon>Embryophyta</taxon>
        <taxon>Tracheophyta</taxon>
        <taxon>Spermatophyta</taxon>
        <taxon>Magnoliopsida</taxon>
        <taxon>eudicotyledons</taxon>
        <taxon>Gunneridae</taxon>
        <taxon>Pentapetalae</taxon>
        <taxon>rosids</taxon>
        <taxon>fabids</taxon>
        <taxon>Rosales</taxon>
        <taxon>Rhamnaceae</taxon>
        <taxon>Paliureae</taxon>
        <taxon>Ziziphus</taxon>
    </lineage>
</organism>
<comment type="caution">
    <text evidence="1">The sequence shown here is derived from an EMBL/GenBank/DDBJ whole genome shotgun (WGS) entry which is preliminary data.</text>
</comment>
<name>A0A978VNB2_ZIZJJ</name>
<accession>A0A978VNB2</accession>
<gene>
    <name evidence="1" type="ORF">FEM48_Zijuj03G0049800</name>
</gene>
<dbReference type="AlphaFoldDB" id="A0A978VNB2"/>
<dbReference type="EMBL" id="JAEACU010000003">
    <property type="protein sequence ID" value="KAH7537037.1"/>
    <property type="molecule type" value="Genomic_DNA"/>
</dbReference>
<dbReference type="PANTHER" id="PTHR47270">
    <property type="entry name" value="PROTEIN MLP1-LIKE"/>
    <property type="match status" value="1"/>
</dbReference>
<dbReference type="Proteomes" id="UP000813462">
    <property type="component" value="Unassembled WGS sequence"/>
</dbReference>
<reference evidence="1" key="1">
    <citation type="journal article" date="2021" name="Front. Plant Sci.">
        <title>Chromosome-Scale Genome Assembly for Chinese Sour Jujube and Insights Into Its Genome Evolution and Domestication Signature.</title>
        <authorList>
            <person name="Shen L.-Y."/>
            <person name="Luo H."/>
            <person name="Wang X.-L."/>
            <person name="Wang X.-M."/>
            <person name="Qiu X.-J."/>
            <person name="Liu H."/>
            <person name="Zhou S.-S."/>
            <person name="Jia K.-H."/>
            <person name="Nie S."/>
            <person name="Bao Y.-T."/>
            <person name="Zhang R.-G."/>
            <person name="Yun Q.-Z."/>
            <person name="Chai Y.-H."/>
            <person name="Lu J.-Y."/>
            <person name="Li Y."/>
            <person name="Zhao S.-W."/>
            <person name="Mao J.-F."/>
            <person name="Jia S.-G."/>
            <person name="Mao Y.-M."/>
        </authorList>
    </citation>
    <scope>NUCLEOTIDE SEQUENCE</scope>
    <source>
        <strain evidence="1">AT0</strain>
        <tissue evidence="1">Leaf</tissue>
    </source>
</reference>
<dbReference type="PANTHER" id="PTHR47270:SF13">
    <property type="entry name" value="HEAVY CHAIN-LIKE PROTEIN, PUTATIVE-RELATED"/>
    <property type="match status" value="1"/>
</dbReference>
<evidence type="ECO:0000313" key="1">
    <source>
        <dbReference type="EMBL" id="KAH7537037.1"/>
    </source>
</evidence>